<dbReference type="EMBL" id="RKHY01000001">
    <property type="protein sequence ID" value="ROS43478.1"/>
    <property type="molecule type" value="Genomic_DNA"/>
</dbReference>
<evidence type="ECO:0000256" key="1">
    <source>
        <dbReference type="ARBA" id="ARBA00023015"/>
    </source>
</evidence>
<feature type="domain" description="IclR-ED" evidence="5">
    <location>
        <begin position="63"/>
        <end position="259"/>
    </location>
</feature>
<dbReference type="GO" id="GO:0003677">
    <property type="term" value="F:DNA binding"/>
    <property type="evidence" value="ECO:0007669"/>
    <property type="project" value="UniProtKB-KW"/>
</dbReference>
<dbReference type="InterPro" id="IPR029016">
    <property type="entry name" value="GAF-like_dom_sf"/>
</dbReference>
<feature type="domain" description="HTH iclR-type" evidence="4">
    <location>
        <begin position="8"/>
        <end position="69"/>
    </location>
</feature>
<dbReference type="PANTHER" id="PTHR30136">
    <property type="entry name" value="HELIX-TURN-HELIX TRANSCRIPTIONAL REGULATOR, ICLR FAMILY"/>
    <property type="match status" value="1"/>
</dbReference>
<accession>A0A3N2H3I0</accession>
<dbReference type="SUPFAM" id="SSF46785">
    <property type="entry name" value="Winged helix' DNA-binding domain"/>
    <property type="match status" value="1"/>
</dbReference>
<evidence type="ECO:0000313" key="6">
    <source>
        <dbReference type="EMBL" id="ROS43478.1"/>
    </source>
</evidence>
<proteinExistence type="predicted"/>
<dbReference type="Pfam" id="PF01614">
    <property type="entry name" value="IclR_C"/>
    <property type="match status" value="1"/>
</dbReference>
<dbReference type="SUPFAM" id="SSF55781">
    <property type="entry name" value="GAF domain-like"/>
    <property type="match status" value="1"/>
</dbReference>
<comment type="caution">
    <text evidence="6">The sequence shown here is derived from an EMBL/GenBank/DDBJ whole genome shotgun (WGS) entry which is preliminary data.</text>
</comment>
<keyword evidence="1" id="KW-0805">Transcription regulation</keyword>
<protein>
    <submittedName>
        <fullName evidence="6">IclR family transcriptional regulator</fullName>
    </submittedName>
</protein>
<evidence type="ECO:0000256" key="2">
    <source>
        <dbReference type="ARBA" id="ARBA00023125"/>
    </source>
</evidence>
<dbReference type="PROSITE" id="PS51078">
    <property type="entry name" value="ICLR_ED"/>
    <property type="match status" value="1"/>
</dbReference>
<evidence type="ECO:0000313" key="7">
    <source>
        <dbReference type="Proteomes" id="UP000274843"/>
    </source>
</evidence>
<dbReference type="RefSeq" id="WP_231960800.1">
    <property type="nucleotide sequence ID" value="NZ_RKHY01000001.1"/>
</dbReference>
<keyword evidence="7" id="KW-1185">Reference proteome</keyword>
<organism evidence="6 7">
    <name type="scientific">Amycolatopsis thermoflava</name>
    <dbReference type="NCBI Taxonomy" id="84480"/>
    <lineage>
        <taxon>Bacteria</taxon>
        <taxon>Bacillati</taxon>
        <taxon>Actinomycetota</taxon>
        <taxon>Actinomycetes</taxon>
        <taxon>Pseudonocardiales</taxon>
        <taxon>Pseudonocardiaceae</taxon>
        <taxon>Amycolatopsis</taxon>
        <taxon>Amycolatopsis methanolica group</taxon>
    </lineage>
</organism>
<gene>
    <name evidence="6" type="ORF">EDD35_5894</name>
</gene>
<evidence type="ECO:0000256" key="3">
    <source>
        <dbReference type="ARBA" id="ARBA00023163"/>
    </source>
</evidence>
<name>A0A3N2H3I0_9PSEU</name>
<keyword evidence="2" id="KW-0238">DNA-binding</keyword>
<dbReference type="GO" id="GO:0003700">
    <property type="term" value="F:DNA-binding transcription factor activity"/>
    <property type="evidence" value="ECO:0007669"/>
    <property type="project" value="TreeGrafter"/>
</dbReference>
<dbReference type="GeneID" id="301847171"/>
<evidence type="ECO:0000259" key="4">
    <source>
        <dbReference type="PROSITE" id="PS51077"/>
    </source>
</evidence>
<sequence>MGENSPTLQSVSNALRLVLLLRAQADVGVTDAARHLGVGPSTAHRLLTTLQQHGFAEQTHGGRRYRIGPSMTMSSETQAVEHCLEVAYPLMQQLRDESRETVHISVLAGARVKFVAAVESPLLMRVASRVGLSMPAHVSAAGKVLLAELTDDELAELYPDEELTGATDAGLHTRAALRRELARVRAEGFGRNTGESEEGLAALAVPIPRAAGRVLCSLALTGPLFRFNPDPAAGVSPRELELTTMLRHSAAQIAKQLVY</sequence>
<dbReference type="Gene3D" id="3.30.450.40">
    <property type="match status" value="1"/>
</dbReference>
<dbReference type="InterPro" id="IPR014757">
    <property type="entry name" value="Tscrpt_reg_IclR_C"/>
</dbReference>
<dbReference type="Proteomes" id="UP000274843">
    <property type="component" value="Unassembled WGS sequence"/>
</dbReference>
<evidence type="ECO:0000259" key="5">
    <source>
        <dbReference type="PROSITE" id="PS51078"/>
    </source>
</evidence>
<dbReference type="InterPro" id="IPR050707">
    <property type="entry name" value="HTH_MetabolicPath_Reg"/>
</dbReference>
<dbReference type="PANTHER" id="PTHR30136:SF35">
    <property type="entry name" value="HTH-TYPE TRANSCRIPTIONAL REGULATOR RV1719"/>
    <property type="match status" value="1"/>
</dbReference>
<dbReference type="Gene3D" id="1.10.10.10">
    <property type="entry name" value="Winged helix-like DNA-binding domain superfamily/Winged helix DNA-binding domain"/>
    <property type="match status" value="1"/>
</dbReference>
<dbReference type="InterPro" id="IPR036388">
    <property type="entry name" value="WH-like_DNA-bd_sf"/>
</dbReference>
<dbReference type="InterPro" id="IPR005471">
    <property type="entry name" value="Tscrpt_reg_IclR_N"/>
</dbReference>
<dbReference type="Pfam" id="PF09339">
    <property type="entry name" value="HTH_IclR"/>
    <property type="match status" value="1"/>
</dbReference>
<dbReference type="PROSITE" id="PS51077">
    <property type="entry name" value="HTH_ICLR"/>
    <property type="match status" value="1"/>
</dbReference>
<dbReference type="AlphaFoldDB" id="A0A3N2H3I0"/>
<reference evidence="6 7" key="1">
    <citation type="submission" date="2018-11" db="EMBL/GenBank/DDBJ databases">
        <title>Sequencing the genomes of 1000 actinobacteria strains.</title>
        <authorList>
            <person name="Klenk H.-P."/>
        </authorList>
    </citation>
    <scope>NUCLEOTIDE SEQUENCE [LARGE SCALE GENOMIC DNA]</scope>
    <source>
        <strain evidence="6 7">DSM 44348</strain>
    </source>
</reference>
<dbReference type="GO" id="GO:0045892">
    <property type="term" value="P:negative regulation of DNA-templated transcription"/>
    <property type="evidence" value="ECO:0007669"/>
    <property type="project" value="TreeGrafter"/>
</dbReference>
<keyword evidence="3" id="KW-0804">Transcription</keyword>
<dbReference type="InterPro" id="IPR036390">
    <property type="entry name" value="WH_DNA-bd_sf"/>
</dbReference>
<dbReference type="SMART" id="SM00346">
    <property type="entry name" value="HTH_ICLR"/>
    <property type="match status" value="1"/>
</dbReference>